<dbReference type="Gene3D" id="3.30.70.100">
    <property type="match status" value="1"/>
</dbReference>
<keyword evidence="2" id="KW-0503">Monooxygenase</keyword>
<keyword evidence="2" id="KW-0614">Plasmid</keyword>
<dbReference type="PANTHER" id="PTHR33336">
    <property type="entry name" value="QUINOL MONOOXYGENASE YGIN-RELATED"/>
    <property type="match status" value="1"/>
</dbReference>
<dbReference type="Proteomes" id="UP000239197">
    <property type="component" value="Plasmid unnamed1"/>
</dbReference>
<keyword evidence="2" id="KW-0560">Oxidoreductase</keyword>
<dbReference type="RefSeq" id="WP_104925284.1">
    <property type="nucleotide sequence ID" value="NZ_CP019063.1"/>
</dbReference>
<dbReference type="PROSITE" id="PS51725">
    <property type="entry name" value="ABM"/>
    <property type="match status" value="1"/>
</dbReference>
<protein>
    <submittedName>
        <fullName evidence="2">Antibiotic biosynthesis monooxygenase</fullName>
    </submittedName>
</protein>
<dbReference type="Pfam" id="PF03992">
    <property type="entry name" value="ABM"/>
    <property type="match status" value="1"/>
</dbReference>
<dbReference type="AlphaFoldDB" id="A0A2L1UYE9"/>
<reference evidence="3" key="1">
    <citation type="submission" date="2017-01" db="EMBL/GenBank/DDBJ databases">
        <title>Genome sequence of Rouxiella sp. ERMR1:05.</title>
        <authorList>
            <person name="Kumar R."/>
            <person name="Singh D."/>
            <person name="Kumar S."/>
        </authorList>
    </citation>
    <scope>NUCLEOTIDE SEQUENCE [LARGE SCALE GENOMIC DNA]</scope>
    <source>
        <strain evidence="3">ERMR1:05</strain>
        <plasmid evidence="3">unnamed1</plasmid>
    </source>
</reference>
<evidence type="ECO:0000313" key="3">
    <source>
        <dbReference type="Proteomes" id="UP000239197"/>
    </source>
</evidence>
<organism evidence="2 3">
    <name type="scientific">Rahnella sikkimica</name>
    <dbReference type="NCBI Taxonomy" id="1805933"/>
    <lineage>
        <taxon>Bacteria</taxon>
        <taxon>Pseudomonadati</taxon>
        <taxon>Pseudomonadota</taxon>
        <taxon>Gammaproteobacteria</taxon>
        <taxon>Enterobacterales</taxon>
        <taxon>Yersiniaceae</taxon>
        <taxon>Rahnella</taxon>
    </lineage>
</organism>
<gene>
    <name evidence="2" type="ORF">BV494_22980</name>
</gene>
<dbReference type="OrthoDB" id="9812192at2"/>
<dbReference type="GO" id="GO:0004497">
    <property type="term" value="F:monooxygenase activity"/>
    <property type="evidence" value="ECO:0007669"/>
    <property type="project" value="UniProtKB-KW"/>
</dbReference>
<dbReference type="KEGG" id="rox:BV494_22980"/>
<evidence type="ECO:0000313" key="2">
    <source>
        <dbReference type="EMBL" id="AVF37955.1"/>
    </source>
</evidence>
<dbReference type="InterPro" id="IPR011008">
    <property type="entry name" value="Dimeric_a/b-barrel"/>
</dbReference>
<proteinExistence type="predicted"/>
<sequence>MLKVIAEDFIKPDCVEKVMALYRELVSATKKEPLCIAYDLYIDEKDPGHFIFIEEWPDRKALELHCESEHFRRLVPLIDQHKRKDAQYILMNSLVTAHDL</sequence>
<name>A0A2L1UYE9_9GAMM</name>
<accession>A0A2L1UYE9</accession>
<dbReference type="SUPFAM" id="SSF54909">
    <property type="entry name" value="Dimeric alpha+beta barrel"/>
    <property type="match status" value="1"/>
</dbReference>
<feature type="domain" description="ABM" evidence="1">
    <location>
        <begin position="2"/>
        <end position="90"/>
    </location>
</feature>
<dbReference type="PANTHER" id="PTHR33336:SF3">
    <property type="entry name" value="ABM DOMAIN-CONTAINING PROTEIN"/>
    <property type="match status" value="1"/>
</dbReference>
<keyword evidence="3" id="KW-1185">Reference proteome</keyword>
<evidence type="ECO:0000259" key="1">
    <source>
        <dbReference type="PROSITE" id="PS51725"/>
    </source>
</evidence>
<dbReference type="EMBL" id="CP019063">
    <property type="protein sequence ID" value="AVF37955.1"/>
    <property type="molecule type" value="Genomic_DNA"/>
</dbReference>
<dbReference type="InterPro" id="IPR007138">
    <property type="entry name" value="ABM_dom"/>
</dbReference>
<geneLocation type="plasmid" evidence="2 3">
    <name>unnamed1</name>
</geneLocation>
<dbReference type="InterPro" id="IPR050744">
    <property type="entry name" value="AI-2_Isomerase_LsrG"/>
</dbReference>
<dbReference type="GO" id="GO:0005829">
    <property type="term" value="C:cytosol"/>
    <property type="evidence" value="ECO:0007669"/>
    <property type="project" value="TreeGrafter"/>
</dbReference>